<keyword evidence="2 3" id="KW-0472">Membrane</keyword>
<dbReference type="Pfam" id="PF03323">
    <property type="entry name" value="GerA"/>
    <property type="match status" value="1"/>
</dbReference>
<protein>
    <submittedName>
        <fullName evidence="4">Spore germination protein</fullName>
    </submittedName>
</protein>
<dbReference type="InterPro" id="IPR004995">
    <property type="entry name" value="Spore_Ger"/>
</dbReference>
<dbReference type="Proteomes" id="UP001482186">
    <property type="component" value="Unassembled WGS sequence"/>
</dbReference>
<keyword evidence="5" id="KW-1185">Reference proteome</keyword>
<accession>A0ABV1EG68</accession>
<reference evidence="4 5" key="1">
    <citation type="submission" date="2024-04" db="EMBL/GenBank/DDBJ databases">
        <title>Human intestinal bacterial collection.</title>
        <authorList>
            <person name="Pauvert C."/>
            <person name="Hitch T.C.A."/>
            <person name="Clavel T."/>
        </authorList>
    </citation>
    <scope>NUCLEOTIDE SEQUENCE [LARGE SCALE GENOMIC DNA]</scope>
    <source>
        <strain evidence="4 5">CLA-AA-H141</strain>
    </source>
</reference>
<sequence length="523" mass="58454">MGKDRDAEGGIYSADSRIDKDIDANISRVKSLFADWGDIVERRFTVRRTGMDVYAEDTTGSADETSASVGAIYVVYIDGLCDNGLIEDTIIKPVTWEWRHEHGSSLWEAMDSFETQSADIKAENDFKNVMFSILKGDTAVFVSDADQAFVVSSKKLPVRGVEESSTEGGMRGPRDSFNESIRTSTALIRRRIKDTRLKLIQNTIGVRSRTEYGIMYIEDIAEKKLVEQVKERMNEYEIDAIFDSGMAEHLMEKKWYRPFPVFQSTTRPDKAAAALADGRVVIVFDNSPEVLIAPATINTLFQTADDYYNRWPVATFARIIRYIAAFIAVGLPGFYIAVTCYHREVIPDKLLYAIAVARNQLSFPIVLEVLIMELLFELLREAGIRLPSQLGNTIGVVGGLIVGQAAVEAGIVSTIVVIVVALTAIASFAIPNEAFASVFRLLKFLTILAAAFFGLYGFLLVMLLLIYHLAGLNSFGVPYMAPVVTCGYAEDGMEDFVIRKPIKKIIFRPAWANHRERRRLRKK</sequence>
<dbReference type="InterPro" id="IPR050768">
    <property type="entry name" value="UPF0353/GerABKA_families"/>
</dbReference>
<evidence type="ECO:0000256" key="3">
    <source>
        <dbReference type="SAM" id="Phobius"/>
    </source>
</evidence>
<comment type="similarity">
    <text evidence="1">Belongs to the GerABKA family.</text>
</comment>
<proteinExistence type="inferred from homology"/>
<gene>
    <name evidence="4" type="ORF">AAAT04_05925</name>
</gene>
<dbReference type="PIRSF" id="PIRSF005690">
    <property type="entry name" value="GerBA"/>
    <property type="match status" value="1"/>
</dbReference>
<comment type="caution">
    <text evidence="4">The sequence shown here is derived from an EMBL/GenBank/DDBJ whole genome shotgun (WGS) entry which is preliminary data.</text>
</comment>
<organism evidence="4 5">
    <name type="scientific">Coprococcus ammoniilyticus</name>
    <dbReference type="NCBI Taxonomy" id="2981785"/>
    <lineage>
        <taxon>Bacteria</taxon>
        <taxon>Bacillati</taxon>
        <taxon>Bacillota</taxon>
        <taxon>Clostridia</taxon>
        <taxon>Lachnospirales</taxon>
        <taxon>Lachnospiraceae</taxon>
        <taxon>Coprococcus</taxon>
    </lineage>
</organism>
<feature type="transmembrane region" description="Helical" evidence="3">
    <location>
        <begin position="396"/>
        <end position="429"/>
    </location>
</feature>
<dbReference type="EMBL" id="JBBNFM010000003">
    <property type="protein sequence ID" value="MEQ2453586.1"/>
    <property type="molecule type" value="Genomic_DNA"/>
</dbReference>
<dbReference type="PANTHER" id="PTHR22550:SF5">
    <property type="entry name" value="LEUCINE ZIPPER PROTEIN 4"/>
    <property type="match status" value="1"/>
</dbReference>
<evidence type="ECO:0000256" key="2">
    <source>
        <dbReference type="ARBA" id="ARBA00023136"/>
    </source>
</evidence>
<keyword evidence="3" id="KW-1133">Transmembrane helix</keyword>
<evidence type="ECO:0000313" key="5">
    <source>
        <dbReference type="Proteomes" id="UP001482186"/>
    </source>
</evidence>
<feature type="transmembrane region" description="Helical" evidence="3">
    <location>
        <begin position="441"/>
        <end position="470"/>
    </location>
</feature>
<evidence type="ECO:0000313" key="4">
    <source>
        <dbReference type="EMBL" id="MEQ2453586.1"/>
    </source>
</evidence>
<evidence type="ECO:0000256" key="1">
    <source>
        <dbReference type="ARBA" id="ARBA00005278"/>
    </source>
</evidence>
<feature type="transmembrane region" description="Helical" evidence="3">
    <location>
        <begin position="319"/>
        <end position="338"/>
    </location>
</feature>
<name>A0ABV1EG68_9FIRM</name>
<dbReference type="PANTHER" id="PTHR22550">
    <property type="entry name" value="SPORE GERMINATION PROTEIN"/>
    <property type="match status" value="1"/>
</dbReference>
<keyword evidence="3" id="KW-0812">Transmembrane</keyword>
<dbReference type="RefSeq" id="WP_330659665.1">
    <property type="nucleotide sequence ID" value="NZ_JAOQJS010000001.1"/>
</dbReference>